<dbReference type="Pfam" id="PF00085">
    <property type="entry name" value="Thioredoxin"/>
    <property type="match status" value="1"/>
</dbReference>
<organism evidence="4 5">
    <name type="scientific">Dentipellis fragilis</name>
    <dbReference type="NCBI Taxonomy" id="205917"/>
    <lineage>
        <taxon>Eukaryota</taxon>
        <taxon>Fungi</taxon>
        <taxon>Dikarya</taxon>
        <taxon>Basidiomycota</taxon>
        <taxon>Agaricomycotina</taxon>
        <taxon>Agaricomycetes</taxon>
        <taxon>Russulales</taxon>
        <taxon>Hericiaceae</taxon>
        <taxon>Dentipellis</taxon>
    </lineage>
</organism>
<dbReference type="InterPro" id="IPR037701">
    <property type="entry name" value="Pom152"/>
</dbReference>
<feature type="transmembrane region" description="Helical" evidence="2">
    <location>
        <begin position="148"/>
        <end position="171"/>
    </location>
</feature>
<feature type="transmembrane region" description="Helical" evidence="2">
    <location>
        <begin position="266"/>
        <end position="287"/>
    </location>
</feature>
<dbReference type="OrthoDB" id="5529162at2759"/>
<dbReference type="STRING" id="205917.A0A4Y9YQ40"/>
<feature type="domain" description="Thioredoxin" evidence="3">
    <location>
        <begin position="1"/>
        <end position="107"/>
    </location>
</feature>
<evidence type="ECO:0000313" key="5">
    <source>
        <dbReference type="Proteomes" id="UP000298327"/>
    </source>
</evidence>
<dbReference type="Gene3D" id="3.40.30.10">
    <property type="entry name" value="Glutaredoxin"/>
    <property type="match status" value="1"/>
</dbReference>
<dbReference type="InterPro" id="IPR056543">
    <property type="entry name" value="Ig-like_POM152_9th"/>
</dbReference>
<dbReference type="PANTHER" id="PTHR28206">
    <property type="entry name" value="NUCLEOPORIN POM152"/>
    <property type="match status" value="1"/>
</dbReference>
<dbReference type="Proteomes" id="UP000298327">
    <property type="component" value="Unassembled WGS sequence"/>
</dbReference>
<feature type="transmembrane region" description="Helical" evidence="2">
    <location>
        <begin position="237"/>
        <end position="254"/>
    </location>
</feature>
<reference evidence="4 5" key="1">
    <citation type="submission" date="2019-02" db="EMBL/GenBank/DDBJ databases">
        <title>Genome sequencing of the rare red list fungi Dentipellis fragilis.</title>
        <authorList>
            <person name="Buettner E."/>
            <person name="Kellner H."/>
        </authorList>
    </citation>
    <scope>NUCLEOTIDE SEQUENCE [LARGE SCALE GENOMIC DNA]</scope>
    <source>
        <strain evidence="4 5">DSM 105465</strain>
    </source>
</reference>
<dbReference type="PANTHER" id="PTHR28206:SF1">
    <property type="entry name" value="NUCLEOPORIN POM152"/>
    <property type="match status" value="1"/>
</dbReference>
<feature type="region of interest" description="Disordered" evidence="1">
    <location>
        <begin position="696"/>
        <end position="720"/>
    </location>
</feature>
<comment type="caution">
    <text evidence="4">The sequence shown here is derived from an EMBL/GenBank/DDBJ whole genome shotgun (WGS) entry which is preliminary data.</text>
</comment>
<feature type="region of interest" description="Disordered" evidence="1">
    <location>
        <begin position="108"/>
        <end position="137"/>
    </location>
</feature>
<dbReference type="InterPro" id="IPR036249">
    <property type="entry name" value="Thioredoxin-like_sf"/>
</dbReference>
<dbReference type="Pfam" id="PF24527">
    <property type="entry name" value="Ig-like_Pom152_9"/>
    <property type="match status" value="1"/>
</dbReference>
<dbReference type="InterPro" id="IPR056542">
    <property type="entry name" value="Ig-like_POM152_1st"/>
</dbReference>
<proteinExistence type="predicted"/>
<accession>A0A4Y9YQ40</accession>
<dbReference type="Pfam" id="PF24097">
    <property type="entry name" value="TMD_POM152"/>
    <property type="match status" value="1"/>
</dbReference>
<dbReference type="PROSITE" id="PS00194">
    <property type="entry name" value="THIOREDOXIN_1"/>
    <property type="match status" value="1"/>
</dbReference>
<dbReference type="InterPro" id="IPR056544">
    <property type="entry name" value="Ig_POM152"/>
</dbReference>
<dbReference type="InterPro" id="IPR056540">
    <property type="entry name" value="TMD_POM152"/>
</dbReference>
<keyword evidence="5" id="KW-1185">Reference proteome</keyword>
<evidence type="ECO:0000256" key="1">
    <source>
        <dbReference type="SAM" id="MobiDB-lite"/>
    </source>
</evidence>
<keyword evidence="2" id="KW-0472">Membrane</keyword>
<feature type="region of interest" description="Disordered" evidence="1">
    <location>
        <begin position="415"/>
        <end position="448"/>
    </location>
</feature>
<dbReference type="GO" id="GO:0070762">
    <property type="term" value="C:nuclear pore transmembrane ring"/>
    <property type="evidence" value="ECO:0007669"/>
    <property type="project" value="TreeGrafter"/>
</dbReference>
<evidence type="ECO:0000259" key="3">
    <source>
        <dbReference type="PROSITE" id="PS51352"/>
    </source>
</evidence>
<sequence length="1480" mass="162392">MSITHVSSLSQLDSILSKSNDKLSVIDFHATWCGPCHTIAPVFEALSKKYTNVNFLKCDVDAARDVASRYSVSAMPTFIFLRGSDKVDQVRGANRSALEQTLVKHASSSSGAFSGSGHTLGGSSSPQRDAAPNGGPSIINLDQQTKTLLLLVAGYLVFCHLLHIGAFSGIMSTNPAPSPSLQGAHSPQPRIPEKYIDIPSQRLYALSFGLLLQAVKAFDFLRYLFSGGHDVPSYCRKWLLVDFLYFLALAYLRIPRLNYAKPVVVLQIILLWVLDGLLFGGIELHIFGGSGVSDQGVEYSIPATSSMASAILSLLTGGYLFTNDAIEGDGHLLGQHTVRMSPISTAHLNPFGQTHCLESPSSHILIPVLLNNSSPSILKYKLTPLGGSSKVEEVTLTARDLKAIESARQEALQLVKSTTPAHDADDYDYDEYDDDEDSARDSDHTSATRLQKSQSLVYIRLSKPGTVYLEQVSESSGVEARLIYPSETTVAPCPRAQFVDDDVITRGDNVRCAAPGSESVAGDDHDLQLGLKIFGVPPLSLKWYKEINGRRQYFVVEGIEGGHTDSHGSASPTHSAPQDIHVPLTVSADALGTHVYVLEAVTDALGNVEYVGSAAGIPSTVATKHSNGTFPANVNTKASRVLHVLKRPAVSFKNCGPDRPASLRMGSSVNLIVSASVADPLDGPWDITMNYQPSLADSDSERTKKLKPKKQTLRTPNNSKEVVTKTDIPGEYTIVGVRGKYCEGDVLSPDVCAVVELPKPSAEIEWRRIHECSGDTGVTASLVLHGTPPFHVYYRTQRNKEHARELIQTFHSSRGEVTLQPPQSGHYVYSFSHISDANYKKVELKGPSIDQIVHPLASASFVSNGPPGRDKLAISSCSGDTVDVEVKLQGTGPWNLEAQLVAPKETTTVSFNGIETEQKTLKFSIPKSIDKNGGSFEIDLVSVEDSSGCKKFLSVPGVSVNVKRTKPTARFYSHSNKRQMTILESETANLPLRLTGDAPWRIQYRRTENPDLIQYATLNSPNDNLRVKQKGEYEIVDVADAQCPGMIVKDESTYRVDWVPRPSAQLSATTEAKFEPYNGSYVLPPTCEGQGGHVDLDLTGRPPFQIMYNIARASETGGTRLLDQPTFNSIQPRTRFQLRTSEPGRIYYEVKQIGDAAYPLSANKAAIIPRSDRPLFEQEVLLRPSARFRTRSRLSFCLHHDFVHQDKSSPDGMVILEGTPPFELKLSVQSLAENAKHVETVTIMDRVWKMELPSYKFSAVGQHLINIESVRDASHCEETIPEPGARTIWADVAESAAIVPLDNREHFCVGDTTQFQLQGIPPWKVGYEINGKPNFQEVKSSPFAIVQHQRGEFKVTSVTHQQAMCKSSVTDLRYTVHPLPSAQVGQGKRIIQDIHEGDQAEIRFTLQGEPPFTFAYQRSEPSHRKGGKPGKVLETHTVSGVWSKEYSVFSAMEGTWTVTFISDRYCRYPPNQPDAAVEKA</sequence>
<dbReference type="Pfam" id="PF23664">
    <property type="entry name" value="Ig_Pom152"/>
    <property type="match status" value="2"/>
</dbReference>
<gene>
    <name evidence="4" type="ORF">EVG20_g5921</name>
</gene>
<protein>
    <recommendedName>
        <fullName evidence="3">Thioredoxin domain-containing protein</fullName>
    </recommendedName>
</protein>
<name>A0A4Y9YQ40_9AGAM</name>
<evidence type="ECO:0000313" key="4">
    <source>
        <dbReference type="EMBL" id="TFY64495.1"/>
    </source>
</evidence>
<feature type="compositionally biased region" description="Low complexity" evidence="1">
    <location>
        <begin position="108"/>
        <end position="125"/>
    </location>
</feature>
<dbReference type="Pfam" id="PF24312">
    <property type="entry name" value="Ig-like_POM152"/>
    <property type="match status" value="2"/>
</dbReference>
<dbReference type="PROSITE" id="PS51352">
    <property type="entry name" value="THIOREDOXIN_2"/>
    <property type="match status" value="1"/>
</dbReference>
<dbReference type="GO" id="GO:0006999">
    <property type="term" value="P:nuclear pore organization"/>
    <property type="evidence" value="ECO:0007669"/>
    <property type="project" value="TreeGrafter"/>
</dbReference>
<dbReference type="GO" id="GO:0006606">
    <property type="term" value="P:protein import into nucleus"/>
    <property type="evidence" value="ECO:0007669"/>
    <property type="project" value="TreeGrafter"/>
</dbReference>
<dbReference type="EMBL" id="SEOQ01000371">
    <property type="protein sequence ID" value="TFY64495.1"/>
    <property type="molecule type" value="Genomic_DNA"/>
</dbReference>
<evidence type="ECO:0000256" key="2">
    <source>
        <dbReference type="SAM" id="Phobius"/>
    </source>
</evidence>
<feature type="compositionally biased region" description="Acidic residues" evidence="1">
    <location>
        <begin position="425"/>
        <end position="438"/>
    </location>
</feature>
<keyword evidence="2" id="KW-0812">Transmembrane</keyword>
<dbReference type="InterPro" id="IPR013766">
    <property type="entry name" value="Thioredoxin_domain"/>
</dbReference>
<dbReference type="Pfam" id="PF24519">
    <property type="entry name" value="Ig-like_Pom152_1"/>
    <property type="match status" value="1"/>
</dbReference>
<dbReference type="SUPFAM" id="SSF52833">
    <property type="entry name" value="Thioredoxin-like"/>
    <property type="match status" value="1"/>
</dbReference>
<keyword evidence="2" id="KW-1133">Transmembrane helix</keyword>
<dbReference type="GO" id="GO:0017056">
    <property type="term" value="F:structural constituent of nuclear pore"/>
    <property type="evidence" value="ECO:0007669"/>
    <property type="project" value="InterPro"/>
</dbReference>
<dbReference type="InterPro" id="IPR056541">
    <property type="entry name" value="Ig-like_POM152"/>
</dbReference>
<dbReference type="CDD" id="cd02947">
    <property type="entry name" value="TRX_family"/>
    <property type="match status" value="1"/>
</dbReference>
<dbReference type="InterPro" id="IPR017937">
    <property type="entry name" value="Thioredoxin_CS"/>
</dbReference>